<dbReference type="OrthoDB" id="9797023at2"/>
<dbReference type="InterPro" id="IPR008331">
    <property type="entry name" value="Ferritin_DPS_dom"/>
</dbReference>
<evidence type="ECO:0000313" key="4">
    <source>
        <dbReference type="EMBL" id="EAY28804.1"/>
    </source>
</evidence>
<keyword evidence="5" id="KW-1185">Reference proteome</keyword>
<dbReference type="PANTHER" id="PTHR42932:SF1">
    <property type="entry name" value="GENERAL STRESS PROTEIN 20U"/>
    <property type="match status" value="1"/>
</dbReference>
<dbReference type="CDD" id="cd01043">
    <property type="entry name" value="DPS"/>
    <property type="match status" value="1"/>
</dbReference>
<dbReference type="InterPro" id="IPR023188">
    <property type="entry name" value="DPS_DNA-bd_CS"/>
</dbReference>
<dbReference type="GO" id="GO:0016722">
    <property type="term" value="F:oxidoreductase activity, acting on metal ions"/>
    <property type="evidence" value="ECO:0007669"/>
    <property type="project" value="InterPro"/>
</dbReference>
<dbReference type="Proteomes" id="UP000004095">
    <property type="component" value="Unassembled WGS sequence"/>
</dbReference>
<evidence type="ECO:0000256" key="2">
    <source>
        <dbReference type="RuleBase" id="RU003875"/>
    </source>
</evidence>
<dbReference type="RefSeq" id="WP_002697595.1">
    <property type="nucleotide sequence ID" value="NZ_AAWS01000014.1"/>
</dbReference>
<proteinExistence type="inferred from homology"/>
<comment type="caution">
    <text evidence="4">The sequence shown here is derived from an EMBL/GenBank/DDBJ whole genome shotgun (WGS) entry which is preliminary data.</text>
</comment>
<organism evidence="4 5">
    <name type="scientific">Microscilla marina ATCC 23134</name>
    <dbReference type="NCBI Taxonomy" id="313606"/>
    <lineage>
        <taxon>Bacteria</taxon>
        <taxon>Pseudomonadati</taxon>
        <taxon>Bacteroidota</taxon>
        <taxon>Cytophagia</taxon>
        <taxon>Cytophagales</taxon>
        <taxon>Microscillaceae</taxon>
        <taxon>Microscilla</taxon>
    </lineage>
</organism>
<dbReference type="EMBL" id="AAWS01000014">
    <property type="protein sequence ID" value="EAY28804.1"/>
    <property type="molecule type" value="Genomic_DNA"/>
</dbReference>
<dbReference type="PANTHER" id="PTHR42932">
    <property type="entry name" value="GENERAL STRESS PROTEIN 20U"/>
    <property type="match status" value="1"/>
</dbReference>
<dbReference type="PRINTS" id="PR01346">
    <property type="entry name" value="HELNAPAPROT"/>
</dbReference>
<dbReference type="PIRSF" id="PIRSF005900">
    <property type="entry name" value="Dps"/>
    <property type="match status" value="1"/>
</dbReference>
<dbReference type="Pfam" id="PF00210">
    <property type="entry name" value="Ferritin"/>
    <property type="match status" value="1"/>
</dbReference>
<accession>A1ZLQ0</accession>
<evidence type="ECO:0000313" key="5">
    <source>
        <dbReference type="Proteomes" id="UP000004095"/>
    </source>
</evidence>
<sequence length="161" mass="18520">MITAELNLIGLDKEQAGKLANDLNQLLANFQIHYQNLRGFHWNIKGKNFFELHAKFEELYTDAQEKIDQIAERILTLGFTPLHVFSDYLERAQIAEGKNVLEDQEAVNMLIQSMQTLITIERQALEYAADLHDEGTVAMLSDFIATQEKTVWMFSAWLNNS</sequence>
<gene>
    <name evidence="4" type="ORF">M23134_07902</name>
</gene>
<dbReference type="SUPFAM" id="SSF47240">
    <property type="entry name" value="Ferritin-like"/>
    <property type="match status" value="1"/>
</dbReference>
<comment type="similarity">
    <text evidence="1 2">Belongs to the Dps family.</text>
</comment>
<dbReference type="InterPro" id="IPR012347">
    <property type="entry name" value="Ferritin-like"/>
</dbReference>
<dbReference type="eggNOG" id="COG0783">
    <property type="taxonomic scope" value="Bacteria"/>
</dbReference>
<dbReference type="Gene3D" id="1.20.1260.10">
    <property type="match status" value="1"/>
</dbReference>
<dbReference type="PROSITE" id="PS00819">
    <property type="entry name" value="DPS_2"/>
    <property type="match status" value="1"/>
</dbReference>
<feature type="domain" description="Ferritin/DPS" evidence="3">
    <location>
        <begin position="22"/>
        <end position="160"/>
    </location>
</feature>
<protein>
    <submittedName>
        <fullName evidence="4">DPS family protein</fullName>
    </submittedName>
</protein>
<dbReference type="InterPro" id="IPR009078">
    <property type="entry name" value="Ferritin-like_SF"/>
</dbReference>
<evidence type="ECO:0000259" key="3">
    <source>
        <dbReference type="Pfam" id="PF00210"/>
    </source>
</evidence>
<evidence type="ECO:0000256" key="1">
    <source>
        <dbReference type="ARBA" id="ARBA00009497"/>
    </source>
</evidence>
<name>A1ZLQ0_MICM2</name>
<dbReference type="PROSITE" id="PS00818">
    <property type="entry name" value="DPS_1"/>
    <property type="match status" value="1"/>
</dbReference>
<dbReference type="GO" id="GO:0008199">
    <property type="term" value="F:ferric iron binding"/>
    <property type="evidence" value="ECO:0007669"/>
    <property type="project" value="InterPro"/>
</dbReference>
<dbReference type="InterPro" id="IPR002177">
    <property type="entry name" value="DPS_DNA-bd"/>
</dbReference>
<reference evidence="4 5" key="1">
    <citation type="submission" date="2007-01" db="EMBL/GenBank/DDBJ databases">
        <authorList>
            <person name="Haygood M."/>
            <person name="Podell S."/>
            <person name="Anderson C."/>
            <person name="Hopkinson B."/>
            <person name="Roe K."/>
            <person name="Barbeau K."/>
            <person name="Gaasterland T."/>
            <person name="Ferriera S."/>
            <person name="Johnson J."/>
            <person name="Kravitz S."/>
            <person name="Beeson K."/>
            <person name="Sutton G."/>
            <person name="Rogers Y.-H."/>
            <person name="Friedman R."/>
            <person name="Frazier M."/>
            <person name="Venter J.C."/>
        </authorList>
    </citation>
    <scope>NUCLEOTIDE SEQUENCE [LARGE SCALE GENOMIC DNA]</scope>
    <source>
        <strain evidence="4 5">ATCC 23134</strain>
    </source>
</reference>
<dbReference type="AlphaFoldDB" id="A1ZLQ0"/>